<dbReference type="Proteomes" id="UP000606115">
    <property type="component" value="Unassembled WGS sequence"/>
</dbReference>
<comment type="caution">
    <text evidence="1">The sequence shown here is derived from an EMBL/GenBank/DDBJ whole genome shotgun (WGS) entry which is preliminary data.</text>
</comment>
<evidence type="ECO:0000313" key="2">
    <source>
        <dbReference type="Proteomes" id="UP000606115"/>
    </source>
</evidence>
<reference evidence="2" key="1">
    <citation type="journal article" date="2019" name="Int. J. Syst. Evol. Microbiol.">
        <title>The Global Catalogue of Microorganisms (GCM) 10K type strain sequencing project: providing services to taxonomists for standard genome sequencing and annotation.</title>
        <authorList>
            <consortium name="The Broad Institute Genomics Platform"/>
            <consortium name="The Broad Institute Genome Sequencing Center for Infectious Disease"/>
            <person name="Wu L."/>
            <person name="Ma J."/>
        </authorList>
    </citation>
    <scope>NUCLEOTIDE SEQUENCE [LARGE SCALE GENOMIC DNA]</scope>
    <source>
        <strain evidence="2">CGMCC 1.3685</strain>
    </source>
</reference>
<evidence type="ECO:0000313" key="1">
    <source>
        <dbReference type="EMBL" id="GGJ57313.1"/>
    </source>
</evidence>
<protein>
    <submittedName>
        <fullName evidence="1">Uncharacterized protein</fullName>
    </submittedName>
</protein>
<organism evidence="1 2">
    <name type="scientific">Glutamicibacter ardleyensis</name>
    <dbReference type="NCBI Taxonomy" id="225894"/>
    <lineage>
        <taxon>Bacteria</taxon>
        <taxon>Bacillati</taxon>
        <taxon>Actinomycetota</taxon>
        <taxon>Actinomycetes</taxon>
        <taxon>Micrococcales</taxon>
        <taxon>Micrococcaceae</taxon>
        <taxon>Glutamicibacter</taxon>
    </lineage>
</organism>
<dbReference type="EMBL" id="BMKX01000002">
    <property type="protein sequence ID" value="GGJ57313.1"/>
    <property type="molecule type" value="Genomic_DNA"/>
</dbReference>
<keyword evidence="2" id="KW-1185">Reference proteome</keyword>
<gene>
    <name evidence="1" type="ORF">GCM10007173_15210</name>
</gene>
<name>A0ABQ2DGP3_9MICC</name>
<accession>A0ABQ2DGP3</accession>
<proteinExistence type="predicted"/>
<sequence>MTNIAQDVTDFMPEYYHFAFLLLGLDRMGFSHIAPTDDTIDSYGLLHHVYSLYS</sequence>